<evidence type="ECO:0000256" key="1">
    <source>
        <dbReference type="ARBA" id="ARBA00005196"/>
    </source>
</evidence>
<dbReference type="Proteomes" id="UP001058016">
    <property type="component" value="Chromosome"/>
</dbReference>
<dbReference type="RefSeq" id="WP_212724698.1">
    <property type="nucleotide sequence ID" value="NZ_CP071249.1"/>
</dbReference>
<feature type="binding site" evidence="8">
    <location>
        <position position="67"/>
    </location>
    <ligand>
        <name>substrate</name>
    </ligand>
</feature>
<gene>
    <name evidence="8 11" type="primary">dapF</name>
    <name evidence="10" type="ORF">J0J69_05725</name>
    <name evidence="11" type="ORF">J0J70_11700</name>
</gene>
<sequence>MQPIFFTKLSTIGNNYLILNYLEQPELSLDYANLAKHITNPRTGILADGIIILLPSELADFKMIIYNRDGSRAKTCGNGLRLIGHYLLEIERFNQPQITIETDSNVSILTHEEDLITVDLGFAHSLIDPCHPLSLKSQVTDYCGDIETPYGIWQADMISMGNPHFIIYTDDDHEAFEEEMERISKNYDVNVGMLTVINPNELLLTTYERGSGLTSACGTNAAAAVASAVARRQVNPYELITVHLPGGDLYLKWNEEAHLLATGHCTKICCGTYFFEGEKKDF</sequence>
<feature type="binding site" evidence="8">
    <location>
        <position position="190"/>
    </location>
    <ligand>
        <name>substrate</name>
    </ligand>
</feature>
<evidence type="ECO:0000313" key="10">
    <source>
        <dbReference type="EMBL" id="UUF06995.1"/>
    </source>
</evidence>
<dbReference type="GO" id="GO:0009089">
    <property type="term" value="P:lysine biosynthetic process via diaminopimelate"/>
    <property type="evidence" value="ECO:0007669"/>
    <property type="project" value="UniProtKB-UniRule"/>
</dbReference>
<dbReference type="EC" id="5.1.1.7" evidence="3 8"/>
<evidence type="ECO:0000256" key="4">
    <source>
        <dbReference type="ARBA" id="ARBA00022605"/>
    </source>
</evidence>
<dbReference type="PROSITE" id="PS01326">
    <property type="entry name" value="DAP_EPIMERASE"/>
    <property type="match status" value="1"/>
</dbReference>
<feature type="binding site" evidence="8">
    <location>
        <position position="14"/>
    </location>
    <ligand>
        <name>substrate</name>
    </ligand>
</feature>
<evidence type="ECO:0000256" key="8">
    <source>
        <dbReference type="HAMAP-Rule" id="MF_00197"/>
    </source>
</evidence>
<organism evidence="11 13">
    <name type="scientific">Turicibacter bilis</name>
    <dbReference type="NCBI Taxonomy" id="2735723"/>
    <lineage>
        <taxon>Bacteria</taxon>
        <taxon>Bacillati</taxon>
        <taxon>Bacillota</taxon>
        <taxon>Erysipelotrichia</taxon>
        <taxon>Erysipelotrichales</taxon>
        <taxon>Turicibacteraceae</taxon>
        <taxon>Turicibacter</taxon>
    </lineage>
</organism>
<dbReference type="EMBL" id="CP071249">
    <property type="protein sequence ID" value="UUF06995.1"/>
    <property type="molecule type" value="Genomic_DNA"/>
</dbReference>
<comment type="function">
    <text evidence="8">Catalyzes the stereoinversion of LL-2,6-diaminopimelate (L,L-DAP) to meso-diaminopimelate (meso-DAP), a precursor of L-lysine and an essential component of the bacterial peptidoglycan.</text>
</comment>
<keyword evidence="4 8" id="KW-0028">Amino-acid biosynthesis</keyword>
<dbReference type="HAMAP" id="MF_00197">
    <property type="entry name" value="DAP_epimerase"/>
    <property type="match status" value="1"/>
</dbReference>
<comment type="subcellular location">
    <subcellularLocation>
        <location evidence="8">Cytoplasm</location>
    </subcellularLocation>
</comment>
<evidence type="ECO:0000313" key="11">
    <source>
        <dbReference type="EMBL" id="UUF08225.1"/>
    </source>
</evidence>
<dbReference type="GO" id="GO:0005829">
    <property type="term" value="C:cytosol"/>
    <property type="evidence" value="ECO:0007669"/>
    <property type="project" value="TreeGrafter"/>
</dbReference>
<dbReference type="SUPFAM" id="SSF54506">
    <property type="entry name" value="Diaminopimelate epimerase-like"/>
    <property type="match status" value="2"/>
</dbReference>
<dbReference type="Proteomes" id="UP001058072">
    <property type="component" value="Chromosome"/>
</dbReference>
<feature type="binding site" evidence="8">
    <location>
        <begin position="77"/>
        <end position="78"/>
    </location>
    <ligand>
        <name>substrate</name>
    </ligand>
</feature>
<feature type="active site" description="Proton donor" evidence="8">
    <location>
        <position position="76"/>
    </location>
</feature>
<dbReference type="Gene3D" id="3.10.310.10">
    <property type="entry name" value="Diaminopimelate Epimerase, Chain A, domain 1"/>
    <property type="match status" value="2"/>
</dbReference>
<dbReference type="PANTHER" id="PTHR31689:SF0">
    <property type="entry name" value="DIAMINOPIMELATE EPIMERASE"/>
    <property type="match status" value="1"/>
</dbReference>
<feature type="binding site" evidence="8">
    <location>
        <begin position="218"/>
        <end position="219"/>
    </location>
    <ligand>
        <name>substrate</name>
    </ligand>
</feature>
<name>A0A9Q9CGP8_9FIRM</name>
<evidence type="ECO:0000256" key="5">
    <source>
        <dbReference type="ARBA" id="ARBA00023154"/>
    </source>
</evidence>
<dbReference type="InterPro" id="IPR001653">
    <property type="entry name" value="DAP_epimerase_DapF"/>
</dbReference>
<keyword evidence="12" id="KW-1185">Reference proteome</keyword>
<feature type="site" description="Could be important to modulate the pK values of the two catalytic cysteine residues" evidence="8">
    <location>
        <position position="208"/>
    </location>
</feature>
<comment type="pathway">
    <text evidence="1 8">Amino-acid biosynthesis; L-lysine biosynthesis via DAP pathway; DL-2,6-diaminopimelate from LL-2,6-diaminopimelate: step 1/1.</text>
</comment>
<comment type="caution">
    <text evidence="8">Lacks conserved residue(s) required for the propagation of feature annotation.</text>
</comment>
<feature type="binding site" evidence="8">
    <location>
        <begin position="208"/>
        <end position="209"/>
    </location>
    <ligand>
        <name>substrate</name>
    </ligand>
</feature>
<dbReference type="PANTHER" id="PTHR31689">
    <property type="entry name" value="DIAMINOPIMELATE EPIMERASE, CHLOROPLASTIC"/>
    <property type="match status" value="1"/>
</dbReference>
<proteinExistence type="inferred from homology"/>
<dbReference type="EMBL" id="CP071250">
    <property type="protein sequence ID" value="UUF08225.1"/>
    <property type="molecule type" value="Genomic_DNA"/>
</dbReference>
<evidence type="ECO:0000256" key="2">
    <source>
        <dbReference type="ARBA" id="ARBA00010219"/>
    </source>
</evidence>
<feature type="binding site" evidence="8">
    <location>
        <position position="162"/>
    </location>
    <ligand>
        <name>substrate</name>
    </ligand>
</feature>
<dbReference type="InterPro" id="IPR018510">
    <property type="entry name" value="DAP_epimerase_AS"/>
</dbReference>
<evidence type="ECO:0000313" key="13">
    <source>
        <dbReference type="Proteomes" id="UP001058072"/>
    </source>
</evidence>
<evidence type="ECO:0000313" key="12">
    <source>
        <dbReference type="Proteomes" id="UP001058016"/>
    </source>
</evidence>
<comment type="catalytic activity">
    <reaction evidence="7 8">
        <text>(2S,6S)-2,6-diaminopimelate = meso-2,6-diaminopimelate</text>
        <dbReference type="Rhea" id="RHEA:15393"/>
        <dbReference type="ChEBI" id="CHEBI:57609"/>
        <dbReference type="ChEBI" id="CHEBI:57791"/>
        <dbReference type="EC" id="5.1.1.7"/>
    </reaction>
</comment>
<dbReference type="Pfam" id="PF01678">
    <property type="entry name" value="DAP_epimerase"/>
    <property type="match status" value="2"/>
</dbReference>
<evidence type="ECO:0000256" key="3">
    <source>
        <dbReference type="ARBA" id="ARBA00013080"/>
    </source>
</evidence>
<protein>
    <recommendedName>
        <fullName evidence="3 8">Diaminopimelate epimerase</fullName>
        <shortName evidence="8">DAP epimerase</shortName>
        <ecNumber evidence="3 8">5.1.1.7</ecNumber>
    </recommendedName>
    <alternativeName>
        <fullName evidence="8">PLP-independent amino acid racemase</fullName>
    </alternativeName>
</protein>
<feature type="active site" evidence="9">
    <location>
        <position position="76"/>
    </location>
</feature>
<evidence type="ECO:0000256" key="7">
    <source>
        <dbReference type="ARBA" id="ARBA00051712"/>
    </source>
</evidence>
<keyword evidence="5 8" id="KW-0457">Lysine biosynthesis</keyword>
<dbReference type="GO" id="GO:0008837">
    <property type="term" value="F:diaminopimelate epimerase activity"/>
    <property type="evidence" value="ECO:0007669"/>
    <property type="project" value="UniProtKB-UniRule"/>
</dbReference>
<dbReference type="AlphaFoldDB" id="A0A9Q9CGP8"/>
<feature type="site" description="Could be important to modulate the pK values of the two catalytic cysteine residues" evidence="8">
    <location>
        <position position="164"/>
    </location>
</feature>
<evidence type="ECO:0000256" key="9">
    <source>
        <dbReference type="PROSITE-ProRule" id="PRU10125"/>
    </source>
</evidence>
<comment type="subunit">
    <text evidence="8">Homodimer.</text>
</comment>
<comment type="similarity">
    <text evidence="2 8">Belongs to the diaminopimelate epimerase family.</text>
</comment>
<accession>A0A9Q9CGP8</accession>
<reference evidence="11 12" key="1">
    <citation type="submission" date="2021-03" db="EMBL/GenBank/DDBJ databases">
        <title>Comparative Genomics and Metabolomics in the genus Turicibacter.</title>
        <authorList>
            <person name="Maki J."/>
            <person name="Looft T."/>
        </authorList>
    </citation>
    <scope>NUCLEOTIDE SEQUENCE</scope>
    <source>
        <strain evidence="11">ISU324</strain>
        <strain evidence="10 12">MMM721</strain>
    </source>
</reference>
<keyword evidence="6 8" id="KW-0413">Isomerase</keyword>
<evidence type="ECO:0000256" key="6">
    <source>
        <dbReference type="ARBA" id="ARBA00023235"/>
    </source>
</evidence>
<feature type="active site" description="Proton acceptor" evidence="8">
    <location>
        <position position="217"/>
    </location>
</feature>
<dbReference type="NCBIfam" id="TIGR00652">
    <property type="entry name" value="DapF"/>
    <property type="match status" value="1"/>
</dbReference>
<keyword evidence="8" id="KW-0963">Cytoplasm</keyword>